<sequence length="203" mass="21279">MFQLVFKGQCQPGVAPETARANVAQVFKASQAQIERMFSGERVVIRNKLESDAAEKFKAALAKQGIVVHIEPMPGASSTATQAGAEAVQRPAPGRPVAPTQEYGQAKPQAAGPATAGVVVEPGERLSVAGERVDEVLAGSRLTLGRPGETLGQPKEQEAPVFHELESWSLAQPGARLVEPEEAPPVAVPDTSHLKVLPPGETG</sequence>
<keyword evidence="3" id="KW-1185">Reference proteome</keyword>
<reference evidence="2 3" key="1">
    <citation type="submission" date="2018-07" db="EMBL/GenBank/DDBJ databases">
        <title>Marsedoiliclastica nanhaica gen. nov. sp. nov., a novel marine hydrocarbonoclastic bacterium isolated from an in-situ enriched hydrocarbon-degrading consortium in deep-sea sediment.</title>
        <authorList>
            <person name="Dong C."/>
            <person name="Ma T."/>
            <person name="Liu R."/>
            <person name="Shao Z."/>
        </authorList>
    </citation>
    <scope>NUCLEOTIDE SEQUENCE [LARGE SCALE GENOMIC DNA]</scope>
    <source>
        <strain evidence="3">soil36-7</strain>
    </source>
</reference>
<protein>
    <submittedName>
        <fullName evidence="2">Uncharacterized protein</fullName>
    </submittedName>
</protein>
<proteinExistence type="predicted"/>
<evidence type="ECO:0000256" key="1">
    <source>
        <dbReference type="SAM" id="MobiDB-lite"/>
    </source>
</evidence>
<dbReference type="OrthoDB" id="9812349at2"/>
<evidence type="ECO:0000313" key="2">
    <source>
        <dbReference type="EMBL" id="QCF27356.1"/>
    </source>
</evidence>
<dbReference type="Proteomes" id="UP000298049">
    <property type="component" value="Chromosome"/>
</dbReference>
<dbReference type="RefSeq" id="WP_136550067.1">
    <property type="nucleotide sequence ID" value="NZ_CP031093.1"/>
</dbReference>
<organism evidence="2 3">
    <name type="scientific">Hydrocarboniclastica marina</name>
    <dbReference type="NCBI Taxonomy" id="2259620"/>
    <lineage>
        <taxon>Bacteria</taxon>
        <taxon>Pseudomonadati</taxon>
        <taxon>Pseudomonadota</taxon>
        <taxon>Gammaproteobacteria</taxon>
        <taxon>Alteromonadales</taxon>
        <taxon>Alteromonadaceae</taxon>
        <taxon>Hydrocarboniclastica</taxon>
    </lineage>
</organism>
<accession>A0A4P7XJN9</accession>
<gene>
    <name evidence="2" type="ORF">soil367_16255</name>
</gene>
<evidence type="ECO:0000313" key="3">
    <source>
        <dbReference type="Proteomes" id="UP000298049"/>
    </source>
</evidence>
<dbReference type="EMBL" id="CP031093">
    <property type="protein sequence ID" value="QCF27356.1"/>
    <property type="molecule type" value="Genomic_DNA"/>
</dbReference>
<name>A0A4P7XJN9_9ALTE</name>
<feature type="region of interest" description="Disordered" evidence="1">
    <location>
        <begin position="77"/>
        <end position="110"/>
    </location>
</feature>
<feature type="region of interest" description="Disordered" evidence="1">
    <location>
        <begin position="181"/>
        <end position="203"/>
    </location>
</feature>
<dbReference type="AlphaFoldDB" id="A0A4P7XJN9"/>
<dbReference type="KEGG" id="hmi:soil367_16255"/>